<feature type="transmembrane region" description="Helical" evidence="7">
    <location>
        <begin position="60"/>
        <end position="79"/>
    </location>
</feature>
<sequence length="88" mass="9363">MLGNIIGWCFFGLIAGSIAKWLTGSERPPGCFPTVLVGVAGSFTMGAIFHILFASSNEGVQPSGFIGSVIGAMIVLYLYRKFSDRTVD</sequence>
<gene>
    <name evidence="8" type="ORF">MFFC18_14730</name>
</gene>
<name>A0A5B9P8S6_9BACT</name>
<dbReference type="PANTHER" id="PTHR33884">
    <property type="entry name" value="UPF0410 PROTEIN YMGE"/>
    <property type="match status" value="1"/>
</dbReference>
<accession>A0A5B9P8S6</accession>
<keyword evidence="4 7" id="KW-0812">Transmembrane</keyword>
<keyword evidence="5 7" id="KW-1133">Transmembrane helix</keyword>
<evidence type="ECO:0000313" key="9">
    <source>
        <dbReference type="Proteomes" id="UP000322214"/>
    </source>
</evidence>
<feature type="transmembrane region" description="Helical" evidence="7">
    <location>
        <begin position="5"/>
        <end position="23"/>
    </location>
</feature>
<evidence type="ECO:0000256" key="3">
    <source>
        <dbReference type="ARBA" id="ARBA00022475"/>
    </source>
</evidence>
<dbReference type="InterPro" id="IPR007341">
    <property type="entry name" value="Transgly_assoc"/>
</dbReference>
<comment type="subcellular location">
    <subcellularLocation>
        <location evidence="1">Cell membrane</location>
        <topology evidence="1">Multi-pass membrane protein</topology>
    </subcellularLocation>
</comment>
<dbReference type="KEGG" id="mff:MFFC18_14730"/>
<evidence type="ECO:0008006" key="10">
    <source>
        <dbReference type="Google" id="ProtNLM"/>
    </source>
</evidence>
<keyword evidence="9" id="KW-1185">Reference proteome</keyword>
<evidence type="ECO:0000256" key="5">
    <source>
        <dbReference type="ARBA" id="ARBA00022989"/>
    </source>
</evidence>
<dbReference type="OrthoDB" id="290170at2"/>
<organism evidence="8 9">
    <name type="scientific">Mariniblastus fucicola</name>
    <dbReference type="NCBI Taxonomy" id="980251"/>
    <lineage>
        <taxon>Bacteria</taxon>
        <taxon>Pseudomonadati</taxon>
        <taxon>Planctomycetota</taxon>
        <taxon>Planctomycetia</taxon>
        <taxon>Pirellulales</taxon>
        <taxon>Pirellulaceae</taxon>
        <taxon>Mariniblastus</taxon>
    </lineage>
</organism>
<dbReference type="STRING" id="980251.GCA_001642875_00446"/>
<evidence type="ECO:0000313" key="8">
    <source>
        <dbReference type="EMBL" id="QEG21615.1"/>
    </source>
</evidence>
<evidence type="ECO:0000256" key="1">
    <source>
        <dbReference type="ARBA" id="ARBA00004651"/>
    </source>
</evidence>
<evidence type="ECO:0000256" key="6">
    <source>
        <dbReference type="ARBA" id="ARBA00023136"/>
    </source>
</evidence>
<dbReference type="PANTHER" id="PTHR33884:SF3">
    <property type="entry name" value="UPF0410 PROTEIN YMGE"/>
    <property type="match status" value="1"/>
</dbReference>
<keyword evidence="3" id="KW-1003">Cell membrane</keyword>
<dbReference type="Proteomes" id="UP000322214">
    <property type="component" value="Chromosome"/>
</dbReference>
<dbReference type="RefSeq" id="WP_075083237.1">
    <property type="nucleotide sequence ID" value="NZ_CP042912.1"/>
</dbReference>
<evidence type="ECO:0000256" key="2">
    <source>
        <dbReference type="ARBA" id="ARBA00011006"/>
    </source>
</evidence>
<feature type="transmembrane region" description="Helical" evidence="7">
    <location>
        <begin position="35"/>
        <end position="54"/>
    </location>
</feature>
<reference evidence="8 9" key="1">
    <citation type="submission" date="2019-08" db="EMBL/GenBank/DDBJ databases">
        <title>Deep-cultivation of Planctomycetes and their phenomic and genomic characterization uncovers novel biology.</title>
        <authorList>
            <person name="Wiegand S."/>
            <person name="Jogler M."/>
            <person name="Boedeker C."/>
            <person name="Pinto D."/>
            <person name="Vollmers J."/>
            <person name="Rivas-Marin E."/>
            <person name="Kohn T."/>
            <person name="Peeters S.H."/>
            <person name="Heuer A."/>
            <person name="Rast P."/>
            <person name="Oberbeckmann S."/>
            <person name="Bunk B."/>
            <person name="Jeske O."/>
            <person name="Meyerdierks A."/>
            <person name="Storesund J.E."/>
            <person name="Kallscheuer N."/>
            <person name="Luecker S."/>
            <person name="Lage O.M."/>
            <person name="Pohl T."/>
            <person name="Merkel B.J."/>
            <person name="Hornburger P."/>
            <person name="Mueller R.-W."/>
            <person name="Bruemmer F."/>
            <person name="Labrenz M."/>
            <person name="Spormann A.M."/>
            <person name="Op den Camp H."/>
            <person name="Overmann J."/>
            <person name="Amann R."/>
            <person name="Jetten M.S.M."/>
            <person name="Mascher T."/>
            <person name="Medema M.H."/>
            <person name="Devos D.P."/>
            <person name="Kaster A.-K."/>
            <person name="Ovreas L."/>
            <person name="Rohde M."/>
            <person name="Galperin M.Y."/>
            <person name="Jogler C."/>
        </authorList>
    </citation>
    <scope>NUCLEOTIDE SEQUENCE [LARGE SCALE GENOMIC DNA]</scope>
    <source>
        <strain evidence="8 9">FC18</strain>
    </source>
</reference>
<dbReference type="Pfam" id="PF04226">
    <property type="entry name" value="Transgly_assoc"/>
    <property type="match status" value="1"/>
</dbReference>
<evidence type="ECO:0000256" key="7">
    <source>
        <dbReference type="SAM" id="Phobius"/>
    </source>
</evidence>
<keyword evidence="6 7" id="KW-0472">Membrane</keyword>
<dbReference type="EMBL" id="CP042912">
    <property type="protein sequence ID" value="QEG21615.1"/>
    <property type="molecule type" value="Genomic_DNA"/>
</dbReference>
<evidence type="ECO:0000256" key="4">
    <source>
        <dbReference type="ARBA" id="ARBA00022692"/>
    </source>
</evidence>
<protein>
    <recommendedName>
        <fullName evidence="10">Transglycosylase associated protein</fullName>
    </recommendedName>
</protein>
<dbReference type="GO" id="GO:0005886">
    <property type="term" value="C:plasma membrane"/>
    <property type="evidence" value="ECO:0007669"/>
    <property type="project" value="UniProtKB-SubCell"/>
</dbReference>
<proteinExistence type="inferred from homology"/>
<dbReference type="AlphaFoldDB" id="A0A5B9P8S6"/>
<comment type="similarity">
    <text evidence="2">Belongs to the UPF0410 family.</text>
</comment>